<evidence type="ECO:0000313" key="1">
    <source>
        <dbReference type="EMBL" id="EME27700.1"/>
    </source>
</evidence>
<dbReference type="OrthoDB" id="10360081at2759"/>
<gene>
    <name evidence="1" type="ORF">Gasu_46900</name>
</gene>
<dbReference type="Proteomes" id="UP000030680">
    <property type="component" value="Unassembled WGS sequence"/>
</dbReference>
<protein>
    <submittedName>
        <fullName evidence="1">Uncharacterized protein</fullName>
    </submittedName>
</protein>
<dbReference type="Gramene" id="EME27700">
    <property type="protein sequence ID" value="EME27700"/>
    <property type="gene ID" value="Gasu_46900"/>
</dbReference>
<sequence>MPFDDFVNLKEHVTLVLLKAFLKDLAKCPLESRDALLSRIRVDLLKVVSSPCFGYFSKLFDVLVQEADWQLLCCLINLLDWLPIGKKKLVSSVELYQNLKKLGEASFPWKVSCKVEKDLLLSKCCARRIHEKWKYLLNPMRGNFVRREKNKIMKNKVTQAISKHREDYGVDISIARSRPSLGSVERYSTPKKKKKARRVSFPPDEKLVSIRYIDAFGAKEPLCEANLSNGTAELFKVKLIDTDNGWSDSSEIAWFPPYPLYAEASWRQPYIHTVFCADRDTMFPETRDELHLKRLENFYLKDFQDGLCIEIPLVNVNH</sequence>
<dbReference type="AlphaFoldDB" id="M2WUR6"/>
<reference evidence="2" key="1">
    <citation type="journal article" date="2013" name="Science">
        <title>Gene transfer from bacteria and archaea facilitated evolution of an extremophilic eukaryote.</title>
        <authorList>
            <person name="Schonknecht G."/>
            <person name="Chen W.H."/>
            <person name="Ternes C.M."/>
            <person name="Barbier G.G."/>
            <person name="Shrestha R.P."/>
            <person name="Stanke M."/>
            <person name="Brautigam A."/>
            <person name="Baker B.J."/>
            <person name="Banfield J.F."/>
            <person name="Garavito R.M."/>
            <person name="Carr K."/>
            <person name="Wilkerson C."/>
            <person name="Rensing S.A."/>
            <person name="Gagneul D."/>
            <person name="Dickenson N.E."/>
            <person name="Oesterhelt C."/>
            <person name="Lercher M.J."/>
            <person name="Weber A.P."/>
        </authorList>
    </citation>
    <scope>NUCLEOTIDE SEQUENCE [LARGE SCALE GENOMIC DNA]</scope>
    <source>
        <strain evidence="2">074W</strain>
    </source>
</reference>
<name>M2WUR6_GALSU</name>
<dbReference type="RefSeq" id="XP_005704220.1">
    <property type="nucleotide sequence ID" value="XM_005704163.1"/>
</dbReference>
<accession>M2WUR6</accession>
<dbReference type="GeneID" id="17086588"/>
<evidence type="ECO:0000313" key="2">
    <source>
        <dbReference type="Proteomes" id="UP000030680"/>
    </source>
</evidence>
<dbReference type="KEGG" id="gsl:Gasu_46900"/>
<proteinExistence type="predicted"/>
<dbReference type="EMBL" id="KB454528">
    <property type="protein sequence ID" value="EME27700.1"/>
    <property type="molecule type" value="Genomic_DNA"/>
</dbReference>
<keyword evidence="2" id="KW-1185">Reference proteome</keyword>
<organism evidence="1 2">
    <name type="scientific">Galdieria sulphuraria</name>
    <name type="common">Red alga</name>
    <dbReference type="NCBI Taxonomy" id="130081"/>
    <lineage>
        <taxon>Eukaryota</taxon>
        <taxon>Rhodophyta</taxon>
        <taxon>Bangiophyceae</taxon>
        <taxon>Galdieriales</taxon>
        <taxon>Galdieriaceae</taxon>
        <taxon>Galdieria</taxon>
    </lineage>
</organism>